<keyword evidence="5" id="KW-0732">Signal</keyword>
<reference evidence="7 8" key="1">
    <citation type="submission" date="2018-07" db="EMBL/GenBank/DDBJ databases">
        <title>Pedobacter sp. nov., isolated from soil.</title>
        <authorList>
            <person name="Zhou L.Y."/>
            <person name="Du Z.J."/>
        </authorList>
    </citation>
    <scope>NUCLEOTIDE SEQUENCE [LARGE SCALE GENOMIC DNA]</scope>
    <source>
        <strain evidence="7 8">JDX94</strain>
    </source>
</reference>
<evidence type="ECO:0000256" key="5">
    <source>
        <dbReference type="SAM" id="SignalP"/>
    </source>
</evidence>
<gene>
    <name evidence="7" type="ORF">DU508_11215</name>
</gene>
<feature type="domain" description="Thioredoxin" evidence="6">
    <location>
        <begin position="282"/>
        <end position="452"/>
    </location>
</feature>
<accession>A0A369Q1G6</accession>
<dbReference type="AlphaFoldDB" id="A0A369Q1G6"/>
<comment type="caution">
    <text evidence="7">The sequence shown here is derived from an EMBL/GenBank/DDBJ whole genome shotgun (WGS) entry which is preliminary data.</text>
</comment>
<dbReference type="InterPro" id="IPR050553">
    <property type="entry name" value="Thioredoxin_ResA/DsbE_sf"/>
</dbReference>
<dbReference type="PANTHER" id="PTHR42852">
    <property type="entry name" value="THIOL:DISULFIDE INTERCHANGE PROTEIN DSBE"/>
    <property type="match status" value="1"/>
</dbReference>
<dbReference type="PANTHER" id="PTHR42852:SF6">
    <property type="entry name" value="THIOL:DISULFIDE INTERCHANGE PROTEIN DSBE"/>
    <property type="match status" value="1"/>
</dbReference>
<evidence type="ECO:0000313" key="7">
    <source>
        <dbReference type="EMBL" id="RDC56178.1"/>
    </source>
</evidence>
<dbReference type="InterPro" id="IPR036249">
    <property type="entry name" value="Thioredoxin-like_sf"/>
</dbReference>
<keyword evidence="3" id="KW-1015">Disulfide bond</keyword>
<dbReference type="Gene3D" id="3.40.30.10">
    <property type="entry name" value="Glutaredoxin"/>
    <property type="match status" value="1"/>
</dbReference>
<feature type="signal peptide" evidence="5">
    <location>
        <begin position="1"/>
        <end position="18"/>
    </location>
</feature>
<comment type="subcellular location">
    <subcellularLocation>
        <location evidence="1">Cell envelope</location>
    </subcellularLocation>
</comment>
<dbReference type="Pfam" id="PF08534">
    <property type="entry name" value="Redoxin"/>
    <property type="match status" value="1"/>
</dbReference>
<dbReference type="InterPro" id="IPR013740">
    <property type="entry name" value="Redoxin"/>
</dbReference>
<feature type="chain" id="PRO_5016777851" evidence="5">
    <location>
        <begin position="19"/>
        <end position="452"/>
    </location>
</feature>
<dbReference type="InterPro" id="IPR013766">
    <property type="entry name" value="Thioredoxin_domain"/>
</dbReference>
<name>A0A369Q1G6_9SPHI</name>
<dbReference type="PROSITE" id="PS51352">
    <property type="entry name" value="THIOREDOXIN_2"/>
    <property type="match status" value="1"/>
</dbReference>
<dbReference type="GO" id="GO:0030313">
    <property type="term" value="C:cell envelope"/>
    <property type="evidence" value="ECO:0007669"/>
    <property type="project" value="UniProtKB-SubCell"/>
</dbReference>
<evidence type="ECO:0000256" key="1">
    <source>
        <dbReference type="ARBA" id="ARBA00004196"/>
    </source>
</evidence>
<sequence length="452" mass="53384">MKKYLTYFLLLWSFLAEAKNMVPEIVINVHLNPKNMMRLRYFDDYLVENVLVFKNTSQYDTVISRKIVADKILEFRYSLMDLAKDKAYFYMFYAEKGTVLNLKLENFELIDLDHKPYLFVSNFLDIDNSMFSNNKNGNFADLYDGNEHILYRNFQIIDSLQLLEKIDGHTVSLWKEIVNNFYIERLTRLNYTDHTTYIDSLTKKLEKLLLQKTETNSPALASAIYSLIHYSQIKNKVTDNIYTSLIEIIKLNTEKRYKCGIAFNLLHNFPEKSSALYLKSYELFKNNLPDSNFQDQEYAKAIIPNQKTFDRSIIKLFTINNAVVTLDDVFKKHKGKIIMFDFWATWCIPCIEEMLYLEITKKKFLNKNIVFISIALDKDVKSMEWKNLSARLKITGDQYRVIEKSNKAISNYYGIVIIPKYMLFDQKGMLINDDFVKPSDKSFDEKILKYVN</sequence>
<dbReference type="Proteomes" id="UP000253961">
    <property type="component" value="Unassembled WGS sequence"/>
</dbReference>
<evidence type="ECO:0000259" key="6">
    <source>
        <dbReference type="PROSITE" id="PS51352"/>
    </source>
</evidence>
<dbReference type="CDD" id="cd02966">
    <property type="entry name" value="TlpA_like_family"/>
    <property type="match status" value="1"/>
</dbReference>
<keyword evidence="8" id="KW-1185">Reference proteome</keyword>
<evidence type="ECO:0000256" key="4">
    <source>
        <dbReference type="ARBA" id="ARBA00023284"/>
    </source>
</evidence>
<protein>
    <submittedName>
        <fullName evidence="7">TlpA family protein disulfide reductase</fullName>
    </submittedName>
</protein>
<organism evidence="7 8">
    <name type="scientific">Pedobacter chinensis</name>
    <dbReference type="NCBI Taxonomy" id="2282421"/>
    <lineage>
        <taxon>Bacteria</taxon>
        <taxon>Pseudomonadati</taxon>
        <taxon>Bacteroidota</taxon>
        <taxon>Sphingobacteriia</taxon>
        <taxon>Sphingobacteriales</taxon>
        <taxon>Sphingobacteriaceae</taxon>
        <taxon>Pedobacter</taxon>
    </lineage>
</organism>
<keyword evidence="2" id="KW-0201">Cytochrome c-type biogenesis</keyword>
<keyword evidence="4" id="KW-0676">Redox-active center</keyword>
<evidence type="ECO:0000256" key="3">
    <source>
        <dbReference type="ARBA" id="ARBA00023157"/>
    </source>
</evidence>
<dbReference type="EMBL" id="QPKV01000004">
    <property type="protein sequence ID" value="RDC56178.1"/>
    <property type="molecule type" value="Genomic_DNA"/>
</dbReference>
<dbReference type="GO" id="GO:0017004">
    <property type="term" value="P:cytochrome complex assembly"/>
    <property type="evidence" value="ECO:0007669"/>
    <property type="project" value="UniProtKB-KW"/>
</dbReference>
<proteinExistence type="predicted"/>
<evidence type="ECO:0000256" key="2">
    <source>
        <dbReference type="ARBA" id="ARBA00022748"/>
    </source>
</evidence>
<dbReference type="GO" id="GO:0016491">
    <property type="term" value="F:oxidoreductase activity"/>
    <property type="evidence" value="ECO:0007669"/>
    <property type="project" value="InterPro"/>
</dbReference>
<evidence type="ECO:0000313" key="8">
    <source>
        <dbReference type="Proteomes" id="UP000253961"/>
    </source>
</evidence>
<dbReference type="SUPFAM" id="SSF52833">
    <property type="entry name" value="Thioredoxin-like"/>
    <property type="match status" value="1"/>
</dbReference>